<dbReference type="PRINTS" id="PR00081">
    <property type="entry name" value="GDHRDH"/>
</dbReference>
<dbReference type="PRINTS" id="PR00080">
    <property type="entry name" value="SDRFAMILY"/>
</dbReference>
<dbReference type="RefSeq" id="WP_167699729.1">
    <property type="nucleotide sequence ID" value="NZ_CP118174.1"/>
</dbReference>
<comment type="caution">
    <text evidence="4">The sequence shown here is derived from an EMBL/GenBank/DDBJ whole genome shotgun (WGS) entry which is preliminary data.</text>
</comment>
<dbReference type="NCBIfam" id="NF009466">
    <property type="entry name" value="PRK12826.1-2"/>
    <property type="match status" value="1"/>
</dbReference>
<dbReference type="FunFam" id="3.40.50.720:FF:000173">
    <property type="entry name" value="3-oxoacyl-[acyl-carrier protein] reductase"/>
    <property type="match status" value="1"/>
</dbReference>
<dbReference type="SUPFAM" id="SSF51735">
    <property type="entry name" value="NAD(P)-binding Rossmann-fold domains"/>
    <property type="match status" value="1"/>
</dbReference>
<dbReference type="GO" id="GO:0032787">
    <property type="term" value="P:monocarboxylic acid metabolic process"/>
    <property type="evidence" value="ECO:0007669"/>
    <property type="project" value="UniProtKB-ARBA"/>
</dbReference>
<keyword evidence="5" id="KW-1185">Reference proteome</keyword>
<dbReference type="InterPro" id="IPR050259">
    <property type="entry name" value="SDR"/>
</dbReference>
<dbReference type="InterPro" id="IPR036291">
    <property type="entry name" value="NAD(P)-bd_dom_sf"/>
</dbReference>
<protein>
    <submittedName>
        <fullName evidence="4">3-oxoacyl-ACP reductase FabG</fullName>
    </submittedName>
</protein>
<sequence length="246" mass="26117">MGLLEGKVAIVTGGSGGLGSETVRVFLREGATVHYTGLNQGELDQVQPTFTDKAIGHILNVAKEEDCRNFIKDVVAKSGKIDILVNNAGITKDALFTRMTTADWDAVININLNSIFYLSHEAFPHMKDNATGGSIINISSIVGRQGNLGQANYAAAKSGLIGFSRALAREGARRKIRVNAVCPGFIDTPMTAVIPDKVKDGLVAQIPMQEMGQPADIANACLYLASDMGRYVTGIALDVNGGMFMG</sequence>
<accession>A0A968GAK0</accession>
<dbReference type="Pfam" id="PF13561">
    <property type="entry name" value="adh_short_C2"/>
    <property type="match status" value="1"/>
</dbReference>
<dbReference type="InterPro" id="IPR002347">
    <property type="entry name" value="SDR_fam"/>
</dbReference>
<dbReference type="EMBL" id="JAATLJ010000001">
    <property type="protein sequence ID" value="NIZ40118.1"/>
    <property type="molecule type" value="Genomic_DNA"/>
</dbReference>
<dbReference type="InterPro" id="IPR057326">
    <property type="entry name" value="KR_dom"/>
</dbReference>
<dbReference type="GO" id="GO:0016491">
    <property type="term" value="F:oxidoreductase activity"/>
    <property type="evidence" value="ECO:0007669"/>
    <property type="project" value="UniProtKB-KW"/>
</dbReference>
<organism evidence="4 5">
    <name type="scientific">Entomospira entomophila</name>
    <dbReference type="NCBI Taxonomy" id="2719988"/>
    <lineage>
        <taxon>Bacteria</taxon>
        <taxon>Pseudomonadati</taxon>
        <taxon>Spirochaetota</taxon>
        <taxon>Spirochaetia</taxon>
        <taxon>Spirochaetales</taxon>
        <taxon>Spirochaetaceae</taxon>
        <taxon>Entomospira</taxon>
    </lineage>
</organism>
<dbReference type="Proteomes" id="UP000711995">
    <property type="component" value="Unassembled WGS sequence"/>
</dbReference>
<evidence type="ECO:0000256" key="1">
    <source>
        <dbReference type="ARBA" id="ARBA00006484"/>
    </source>
</evidence>
<feature type="domain" description="Ketoreductase" evidence="3">
    <location>
        <begin position="7"/>
        <end position="188"/>
    </location>
</feature>
<dbReference type="PANTHER" id="PTHR42879:SF2">
    <property type="entry name" value="3-OXOACYL-[ACYL-CARRIER-PROTEIN] REDUCTASE FABG"/>
    <property type="match status" value="1"/>
</dbReference>
<evidence type="ECO:0000313" key="5">
    <source>
        <dbReference type="Proteomes" id="UP000711995"/>
    </source>
</evidence>
<keyword evidence="2" id="KW-0560">Oxidoreductase</keyword>
<evidence type="ECO:0000313" key="4">
    <source>
        <dbReference type="EMBL" id="NIZ40118.1"/>
    </source>
</evidence>
<reference evidence="4 5" key="1">
    <citation type="submission" date="2020-03" db="EMBL/GenBank/DDBJ databases">
        <title>Spirochaetal bacteria isolated from arthropods constitute a novel genus Entomospira genus novum within the order Spirochaetales.</title>
        <authorList>
            <person name="Grana-Miraglia L."/>
            <person name="Sikutova S."/>
            <person name="Fingerle V."/>
            <person name="Sing A."/>
            <person name="Castillo-Ramirez S."/>
            <person name="Margos G."/>
            <person name="Rudolf I."/>
        </authorList>
    </citation>
    <scope>NUCLEOTIDE SEQUENCE [LARGE SCALE GENOMIC DNA]</scope>
    <source>
        <strain evidence="4 5">BR193</strain>
    </source>
</reference>
<dbReference type="InterPro" id="IPR020904">
    <property type="entry name" value="Sc_DH/Rdtase_CS"/>
</dbReference>
<proteinExistence type="inferred from homology"/>
<gene>
    <name evidence="4" type="primary">fabG</name>
    <name evidence="4" type="ORF">HCT14_01110</name>
</gene>
<dbReference type="PANTHER" id="PTHR42879">
    <property type="entry name" value="3-OXOACYL-(ACYL-CARRIER-PROTEIN) REDUCTASE"/>
    <property type="match status" value="1"/>
</dbReference>
<name>A0A968GAK0_9SPIO</name>
<comment type="similarity">
    <text evidence="1">Belongs to the short-chain dehydrogenases/reductases (SDR) family.</text>
</comment>
<dbReference type="PROSITE" id="PS00061">
    <property type="entry name" value="ADH_SHORT"/>
    <property type="match status" value="1"/>
</dbReference>
<dbReference type="SMART" id="SM00822">
    <property type="entry name" value="PKS_KR"/>
    <property type="match status" value="1"/>
</dbReference>
<dbReference type="Gene3D" id="3.40.50.720">
    <property type="entry name" value="NAD(P)-binding Rossmann-like Domain"/>
    <property type="match status" value="1"/>
</dbReference>
<evidence type="ECO:0000259" key="3">
    <source>
        <dbReference type="SMART" id="SM00822"/>
    </source>
</evidence>
<dbReference type="AlphaFoldDB" id="A0A968GAK0"/>
<evidence type="ECO:0000256" key="2">
    <source>
        <dbReference type="ARBA" id="ARBA00023002"/>
    </source>
</evidence>